<accession>A0A9W4STD4</accession>
<dbReference type="AlphaFoldDB" id="A0A9W4STD4"/>
<reference evidence="1" key="1">
    <citation type="submission" date="2022-08" db="EMBL/GenBank/DDBJ databases">
        <authorList>
            <person name="Kallberg Y."/>
            <person name="Tangrot J."/>
            <person name="Rosling A."/>
        </authorList>
    </citation>
    <scope>NUCLEOTIDE SEQUENCE</scope>
    <source>
        <strain evidence="1">Wild A</strain>
    </source>
</reference>
<name>A0A9W4STD4_9GLOM</name>
<dbReference type="OrthoDB" id="2414530at2759"/>
<protein>
    <submittedName>
        <fullName evidence="1">7842_t:CDS:1</fullName>
    </submittedName>
</protein>
<comment type="caution">
    <text evidence="1">The sequence shown here is derived from an EMBL/GenBank/DDBJ whole genome shotgun (WGS) entry which is preliminary data.</text>
</comment>
<keyword evidence="2" id="KW-1185">Reference proteome</keyword>
<dbReference type="EMBL" id="CAMKVN010002332">
    <property type="protein sequence ID" value="CAI2180629.1"/>
    <property type="molecule type" value="Genomic_DNA"/>
</dbReference>
<gene>
    <name evidence="1" type="ORF">FWILDA_LOCUS9676</name>
</gene>
<evidence type="ECO:0000313" key="1">
    <source>
        <dbReference type="EMBL" id="CAI2180629.1"/>
    </source>
</evidence>
<sequence>MKEVSGSHRNRVKFWKVNVDEKRIEDDNISTEDDIMQKLSGKVMKDQALFSSCFKDELANHNNITVENMHIITVISTSTEEPLMIKRIIETGWTIGNKDKPVITMYKYIERTHIQEFIQNRIEINLCAFERGSSRQNDYQGISISSGSGTGKMRHGFETINIIKDLKQIKDSNFEVIHIFVQIFLESSLVHFDKCLLRDQSTGRYPHDLSHVNNVSIYLALAIASYYFTKNYQQESLQYFKELAKSSAFDLITRDEYLIANILRYTSQLVANKQVCDLGILIVPICTGTAPVKLQEFDNPGHLSVTDYNVYNIHMSLMDIERSLNFMDSVIDHKMRNSNEITSPISRENLLYLILIGAIKGIAIIMEECALELLKMKSPLDSAEQAREIWKILVEWAKKRYSLTNWLDSVGGRKDPQDKEDEKRKRAILKFMFWIHTQKSITKDTALDESTVRDHEAEGLIFLEEIDNTQYKAKVPLVLIASLVSHLGLGFFDDIILDPFNQLDEESFPKFILHMHLITYRLADMIRVRQMTIKEIYFGCLQASGEVLSMIIAIQHNVDYRSAPILKKKDHNDAKNPYSWNQLNDRKKVSIIADAKNDKVEIIDVTIGRFIVLVCRHSGSSDSLTPHAEEQYKFSSAIESDFPVHETLTGEFTLEDFKKELEKATPALESYWQYSRKRLKKAEDSEEIPNLEPSAKECKFNIQYVTHPTFKK</sequence>
<evidence type="ECO:0000313" key="2">
    <source>
        <dbReference type="Proteomes" id="UP001153678"/>
    </source>
</evidence>
<dbReference type="Proteomes" id="UP001153678">
    <property type="component" value="Unassembled WGS sequence"/>
</dbReference>
<organism evidence="1 2">
    <name type="scientific">Funneliformis geosporum</name>
    <dbReference type="NCBI Taxonomy" id="1117311"/>
    <lineage>
        <taxon>Eukaryota</taxon>
        <taxon>Fungi</taxon>
        <taxon>Fungi incertae sedis</taxon>
        <taxon>Mucoromycota</taxon>
        <taxon>Glomeromycotina</taxon>
        <taxon>Glomeromycetes</taxon>
        <taxon>Glomerales</taxon>
        <taxon>Glomeraceae</taxon>
        <taxon>Funneliformis</taxon>
    </lineage>
</organism>
<proteinExistence type="predicted"/>